<sequence>METTLVLRLCTALTLAYPVSGTSQQRLVAVSWDAREDRLIAHNDTSAKDIIAVCTFSDSRMDFGWSSVYVKTDGRFKDSQQAYAAGYAEGTATSLMTDQHYANMYGHYCDADPAFCTRLFAFYRANLRSLLENAIQYGDKDPFWHQACLLYSLFLPIITGPRNIAI</sequence>
<protein>
    <submittedName>
        <fullName evidence="1">Uncharacterized protein</fullName>
    </submittedName>
</protein>
<gene>
    <name evidence="1" type="ORF">HPB49_008444</name>
</gene>
<proteinExistence type="predicted"/>
<organism evidence="1 2">
    <name type="scientific">Dermacentor silvarum</name>
    <name type="common">Tick</name>
    <dbReference type="NCBI Taxonomy" id="543639"/>
    <lineage>
        <taxon>Eukaryota</taxon>
        <taxon>Metazoa</taxon>
        <taxon>Ecdysozoa</taxon>
        <taxon>Arthropoda</taxon>
        <taxon>Chelicerata</taxon>
        <taxon>Arachnida</taxon>
        <taxon>Acari</taxon>
        <taxon>Parasitiformes</taxon>
        <taxon>Ixodida</taxon>
        <taxon>Ixodoidea</taxon>
        <taxon>Ixodidae</taxon>
        <taxon>Rhipicephalinae</taxon>
        <taxon>Dermacentor</taxon>
    </lineage>
</organism>
<dbReference type="Proteomes" id="UP000821865">
    <property type="component" value="Chromosome 9"/>
</dbReference>
<accession>A0ACB8C2Q6</accession>
<dbReference type="EMBL" id="CM023478">
    <property type="protein sequence ID" value="KAH7933119.1"/>
    <property type="molecule type" value="Genomic_DNA"/>
</dbReference>
<evidence type="ECO:0000313" key="1">
    <source>
        <dbReference type="EMBL" id="KAH7933119.1"/>
    </source>
</evidence>
<name>A0ACB8C2Q6_DERSI</name>
<evidence type="ECO:0000313" key="2">
    <source>
        <dbReference type="Proteomes" id="UP000821865"/>
    </source>
</evidence>
<keyword evidence="2" id="KW-1185">Reference proteome</keyword>
<reference evidence="1" key="1">
    <citation type="submission" date="2020-05" db="EMBL/GenBank/DDBJ databases">
        <title>Large-scale comparative analyses of tick genomes elucidate their genetic diversity and vector capacities.</title>
        <authorList>
            <person name="Jia N."/>
            <person name="Wang J."/>
            <person name="Shi W."/>
            <person name="Du L."/>
            <person name="Sun Y."/>
            <person name="Zhan W."/>
            <person name="Jiang J."/>
            <person name="Wang Q."/>
            <person name="Zhang B."/>
            <person name="Ji P."/>
            <person name="Sakyi L.B."/>
            <person name="Cui X."/>
            <person name="Yuan T."/>
            <person name="Jiang B."/>
            <person name="Yang W."/>
            <person name="Lam T.T.-Y."/>
            <person name="Chang Q."/>
            <person name="Ding S."/>
            <person name="Wang X."/>
            <person name="Zhu J."/>
            <person name="Ruan X."/>
            <person name="Zhao L."/>
            <person name="Wei J."/>
            <person name="Que T."/>
            <person name="Du C."/>
            <person name="Cheng J."/>
            <person name="Dai P."/>
            <person name="Han X."/>
            <person name="Huang E."/>
            <person name="Gao Y."/>
            <person name="Liu J."/>
            <person name="Shao H."/>
            <person name="Ye R."/>
            <person name="Li L."/>
            <person name="Wei W."/>
            <person name="Wang X."/>
            <person name="Wang C."/>
            <person name="Yang T."/>
            <person name="Huo Q."/>
            <person name="Li W."/>
            <person name="Guo W."/>
            <person name="Chen H."/>
            <person name="Zhou L."/>
            <person name="Ni X."/>
            <person name="Tian J."/>
            <person name="Zhou Y."/>
            <person name="Sheng Y."/>
            <person name="Liu T."/>
            <person name="Pan Y."/>
            <person name="Xia L."/>
            <person name="Li J."/>
            <person name="Zhao F."/>
            <person name="Cao W."/>
        </authorList>
    </citation>
    <scope>NUCLEOTIDE SEQUENCE</scope>
    <source>
        <strain evidence="1">Dsil-2018</strain>
    </source>
</reference>
<comment type="caution">
    <text evidence="1">The sequence shown here is derived from an EMBL/GenBank/DDBJ whole genome shotgun (WGS) entry which is preliminary data.</text>
</comment>